<dbReference type="STRING" id="1245748.A0A3R7FDW3"/>
<comment type="caution">
    <text evidence="1">The sequence shown here is derived from an EMBL/GenBank/DDBJ whole genome shotgun (WGS) entry which is preliminary data.</text>
</comment>
<name>A0A3R7FDW3_9EURO</name>
<protein>
    <recommendedName>
        <fullName evidence="3">EF-hand domain-containing protein</fullName>
    </recommendedName>
</protein>
<evidence type="ECO:0000313" key="2">
    <source>
        <dbReference type="Proteomes" id="UP000215289"/>
    </source>
</evidence>
<accession>A0A3R7FDW3</accession>
<evidence type="ECO:0000313" key="1">
    <source>
        <dbReference type="EMBL" id="RLM01890.1"/>
    </source>
</evidence>
<organism evidence="1 2">
    <name type="scientific">Aspergillus turcosus</name>
    <dbReference type="NCBI Taxonomy" id="1245748"/>
    <lineage>
        <taxon>Eukaryota</taxon>
        <taxon>Fungi</taxon>
        <taxon>Dikarya</taxon>
        <taxon>Ascomycota</taxon>
        <taxon>Pezizomycotina</taxon>
        <taxon>Eurotiomycetes</taxon>
        <taxon>Eurotiomycetidae</taxon>
        <taxon>Eurotiales</taxon>
        <taxon>Aspergillaceae</taxon>
        <taxon>Aspergillus</taxon>
        <taxon>Aspergillus subgen. Fumigati</taxon>
    </lineage>
</organism>
<gene>
    <name evidence="1" type="ORF">CFD26_105563</name>
</gene>
<dbReference type="EMBL" id="NIDN02000001">
    <property type="protein sequence ID" value="RLM01890.1"/>
    <property type="molecule type" value="Genomic_DNA"/>
</dbReference>
<sequence>MSSFLGLVELGHLSETLTNLVTGLTEPRTNKHYQYLRWDLAGKSLKHLFSLQRKLKDSGFHLQIISSQIVAVNAAITHIQSWLDTYTADTCLANGVAEDLKLSLNGCSSLLAIFSEQVADLDSGHDALSWTDRVKFVWNETELKNYRDMLRDQVQALSLLLQVVKLPTTSEQMSLLTVVDNQKIIQRARDDSTSLIQLRDTDTLYSINSLRDNNNDDLERLSMSFDFDSEVFQSRAYQAVLGPYVRTKLLEERAASKNKTENPASVTLDNTIPALVQLYHNKGSRDVDQSMPSVTSIARHLGVEQTKLENLLFQARNGRKRQLERHKSALRPLKPGRFTNLMSDAKIRAGLLELNQIYRSPYGLGAISINDFNSFQHAWKIYDPNGIGYICQEDLPRFLSVSQPHLLERDVTLLIEQKLDNPFSIRVYDPKFSISKLLSEVGTTIRVHDPELSIHGLLSEVGTAAAPSPALKSFIQILEDKLENLPVNEIKMRRAALNIFYREIALMAEPDKGVSFWAVLSSLLNFRKSSDPDWRSSSIKDVLIALEQDSPVMLGNALQRHYRLLRVEEKKKIETVIGFFHTLYWSRELQRQKEHRSKACIATPSPAPAVDAMDYW</sequence>
<proteinExistence type="predicted"/>
<keyword evidence="2" id="KW-1185">Reference proteome</keyword>
<dbReference type="AlphaFoldDB" id="A0A3R7FDW3"/>
<evidence type="ECO:0008006" key="3">
    <source>
        <dbReference type="Google" id="ProtNLM"/>
    </source>
</evidence>
<dbReference type="Proteomes" id="UP000215289">
    <property type="component" value="Unassembled WGS sequence"/>
</dbReference>
<reference evidence="1 2" key="1">
    <citation type="submission" date="2018-08" db="EMBL/GenBank/DDBJ databases">
        <title>Draft genome sequences of two Aspergillus turcosus clinical strains isolated from bronchoalveolar lavage fluid: one azole-susceptible and the other azole-resistant.</title>
        <authorList>
            <person name="Parent-Michaud M."/>
            <person name="Dufresne P.J."/>
            <person name="Fournier E."/>
            <person name="Martineau C."/>
            <person name="Moreira S."/>
            <person name="Perkins V."/>
            <person name="De Repentigny L."/>
            <person name="Dufresne S.F."/>
        </authorList>
    </citation>
    <scope>NUCLEOTIDE SEQUENCE [LARGE SCALE GENOMIC DNA]</scope>
    <source>
        <strain evidence="1">HMR AF 1038</strain>
    </source>
</reference>
<dbReference type="OrthoDB" id="416585at2759"/>